<keyword evidence="1" id="KW-0472">Membrane</keyword>
<protein>
    <recommendedName>
        <fullName evidence="4">DUF2069 domain-containing protein</fullName>
    </recommendedName>
</protein>
<dbReference type="EMBL" id="CP053073">
    <property type="protein sequence ID" value="QJR15966.1"/>
    <property type="molecule type" value="Genomic_DNA"/>
</dbReference>
<dbReference type="KEGG" id="upl:DSM104440_02794"/>
<sequence>MITPVPPSPATRSRAHAATCATLTALVALAIAWELWLAPLRPGGSWLVLKAVPLALLLPAVFRESRKAVQAGALFVWLYAGEGAARAMTDAGLSAQLAFLEVVLAVGYFAAAVVYLRSSARTMAAPGA</sequence>
<evidence type="ECO:0000313" key="3">
    <source>
        <dbReference type="Proteomes" id="UP000503096"/>
    </source>
</evidence>
<proteinExistence type="predicted"/>
<feature type="transmembrane region" description="Helical" evidence="1">
    <location>
        <begin position="95"/>
        <end position="116"/>
    </location>
</feature>
<reference evidence="2 3" key="1">
    <citation type="submission" date="2020-04" db="EMBL/GenBank/DDBJ databases">
        <title>Usitatibacter rugosus gen. nov., sp. nov. and Usitatibacter palustris sp. nov., novel members of Usitatibacteraceae fam. nov. within the order Nitrosomonadales isolated from soil.</title>
        <authorList>
            <person name="Huber K.J."/>
            <person name="Neumann-Schaal M."/>
            <person name="Geppert A."/>
            <person name="Luckner M."/>
            <person name="Wanner G."/>
            <person name="Overmann J."/>
        </authorList>
    </citation>
    <scope>NUCLEOTIDE SEQUENCE [LARGE SCALE GENOMIC DNA]</scope>
    <source>
        <strain evidence="2 3">Swamp67</strain>
    </source>
</reference>
<accession>A0A6M4H8M7</accession>
<gene>
    <name evidence="2" type="ORF">DSM104440_02794</name>
</gene>
<dbReference type="InterPro" id="IPR018643">
    <property type="entry name" value="DUF2069_membrane"/>
</dbReference>
<dbReference type="AlphaFoldDB" id="A0A6M4H8M7"/>
<dbReference type="InParanoid" id="A0A6M4H8M7"/>
<feature type="transmembrane region" description="Helical" evidence="1">
    <location>
        <begin position="20"/>
        <end position="38"/>
    </location>
</feature>
<organism evidence="2 3">
    <name type="scientific">Usitatibacter palustris</name>
    <dbReference type="NCBI Taxonomy" id="2732487"/>
    <lineage>
        <taxon>Bacteria</taxon>
        <taxon>Pseudomonadati</taxon>
        <taxon>Pseudomonadota</taxon>
        <taxon>Betaproteobacteria</taxon>
        <taxon>Nitrosomonadales</taxon>
        <taxon>Usitatibacteraceae</taxon>
        <taxon>Usitatibacter</taxon>
    </lineage>
</organism>
<evidence type="ECO:0008006" key="4">
    <source>
        <dbReference type="Google" id="ProtNLM"/>
    </source>
</evidence>
<keyword evidence="3" id="KW-1185">Reference proteome</keyword>
<keyword evidence="1" id="KW-0812">Transmembrane</keyword>
<dbReference type="Pfam" id="PF09842">
    <property type="entry name" value="DUF2069"/>
    <property type="match status" value="1"/>
</dbReference>
<evidence type="ECO:0000313" key="2">
    <source>
        <dbReference type="EMBL" id="QJR15966.1"/>
    </source>
</evidence>
<feature type="transmembrane region" description="Helical" evidence="1">
    <location>
        <begin position="44"/>
        <end position="62"/>
    </location>
</feature>
<dbReference type="Proteomes" id="UP000503096">
    <property type="component" value="Chromosome"/>
</dbReference>
<keyword evidence="1" id="KW-1133">Transmembrane helix</keyword>
<evidence type="ECO:0000256" key="1">
    <source>
        <dbReference type="SAM" id="Phobius"/>
    </source>
</evidence>
<name>A0A6M4H8M7_9PROT</name>